<organism evidence="10 11">
    <name type="scientific">Pectobacterium brasiliense</name>
    <dbReference type="NCBI Taxonomy" id="180957"/>
    <lineage>
        <taxon>Bacteria</taxon>
        <taxon>Pseudomonadati</taxon>
        <taxon>Pseudomonadota</taxon>
        <taxon>Gammaproteobacteria</taxon>
        <taxon>Enterobacterales</taxon>
        <taxon>Pectobacteriaceae</taxon>
        <taxon>Pectobacterium</taxon>
    </lineage>
</organism>
<feature type="domain" description="Nuclease SbcCD subunit D C-terminal" evidence="9">
    <location>
        <begin position="286"/>
        <end position="383"/>
    </location>
</feature>
<dbReference type="InterPro" id="IPR026843">
    <property type="entry name" value="SbcD_C"/>
</dbReference>
<proteinExistence type="inferred from homology"/>
<keyword evidence="6 7" id="KW-0269">Exonuclease</keyword>
<keyword evidence="7" id="KW-0233">DNA recombination</keyword>
<dbReference type="PANTHER" id="PTHR30337">
    <property type="entry name" value="COMPONENT OF ATP-DEPENDENT DSDNA EXONUCLEASE"/>
    <property type="match status" value="1"/>
</dbReference>
<name>A0A0M2F419_9GAMM</name>
<evidence type="ECO:0000256" key="7">
    <source>
        <dbReference type="RuleBase" id="RU363069"/>
    </source>
</evidence>
<evidence type="ECO:0000256" key="3">
    <source>
        <dbReference type="ARBA" id="ARBA00013365"/>
    </source>
</evidence>
<dbReference type="PANTHER" id="PTHR30337:SF0">
    <property type="entry name" value="NUCLEASE SBCCD SUBUNIT D"/>
    <property type="match status" value="1"/>
</dbReference>
<dbReference type="GO" id="GO:0004519">
    <property type="term" value="F:endonuclease activity"/>
    <property type="evidence" value="ECO:0007669"/>
    <property type="project" value="UniProtKB-KW"/>
</dbReference>
<dbReference type="CDD" id="cd00840">
    <property type="entry name" value="MPP_Mre11_N"/>
    <property type="match status" value="1"/>
</dbReference>
<dbReference type="GO" id="GO:0008408">
    <property type="term" value="F:3'-5' exonuclease activity"/>
    <property type="evidence" value="ECO:0007669"/>
    <property type="project" value="InterPro"/>
</dbReference>
<dbReference type="Pfam" id="PF00149">
    <property type="entry name" value="Metallophos"/>
    <property type="match status" value="1"/>
</dbReference>
<comment type="caution">
    <text evidence="10">The sequence shown here is derived from an EMBL/GenBank/DDBJ whole genome shotgun (WGS) entry which is preliminary data.</text>
</comment>
<feature type="domain" description="Calcineurin-like phosphoesterase" evidence="8">
    <location>
        <begin position="1"/>
        <end position="232"/>
    </location>
</feature>
<dbReference type="RefSeq" id="WP_039312359.1">
    <property type="nucleotide sequence ID" value="NZ_JQOD01000001.1"/>
</dbReference>
<evidence type="ECO:0000313" key="11">
    <source>
        <dbReference type="Proteomes" id="UP000029435"/>
    </source>
</evidence>
<evidence type="ECO:0000256" key="4">
    <source>
        <dbReference type="ARBA" id="ARBA00022722"/>
    </source>
</evidence>
<keyword evidence="4 7" id="KW-0540">Nuclease</keyword>
<accession>A0A0M2F419</accession>
<dbReference type="InterPro" id="IPR050535">
    <property type="entry name" value="DNA_Repair-Maintenance_Comp"/>
</dbReference>
<comment type="subunit">
    <text evidence="2 7">Heterodimer of SbcC and SbcD.</text>
</comment>
<dbReference type="GO" id="GO:0006260">
    <property type="term" value="P:DNA replication"/>
    <property type="evidence" value="ECO:0007669"/>
    <property type="project" value="UniProtKB-KW"/>
</dbReference>
<dbReference type="Gene3D" id="3.60.21.10">
    <property type="match status" value="1"/>
</dbReference>
<dbReference type="Pfam" id="PF12320">
    <property type="entry name" value="SbcD_C"/>
    <property type="match status" value="1"/>
</dbReference>
<evidence type="ECO:0000256" key="1">
    <source>
        <dbReference type="ARBA" id="ARBA00010555"/>
    </source>
</evidence>
<comment type="similarity">
    <text evidence="1 7">Belongs to the SbcD family.</text>
</comment>
<dbReference type="GO" id="GO:0006310">
    <property type="term" value="P:DNA recombination"/>
    <property type="evidence" value="ECO:0007669"/>
    <property type="project" value="UniProtKB-KW"/>
</dbReference>
<dbReference type="InterPro" id="IPR041796">
    <property type="entry name" value="Mre11_N"/>
</dbReference>
<dbReference type="OrthoDB" id="9773856at2"/>
<comment type="function">
    <text evidence="7">SbcCD cleaves DNA hairpin structures. These structures can inhibit DNA replication and are intermediates in certain DNA recombination reactions. The complex acts as a 3'-&gt;5' double strand exonuclease that can open hairpins. It also has a 5' single-strand endonuclease activity.</text>
</comment>
<evidence type="ECO:0000313" key="10">
    <source>
        <dbReference type="EMBL" id="KGA35743.1"/>
    </source>
</evidence>
<protein>
    <recommendedName>
        <fullName evidence="3 7">Nuclease SbcCD subunit D</fullName>
    </recommendedName>
</protein>
<evidence type="ECO:0000259" key="8">
    <source>
        <dbReference type="Pfam" id="PF00149"/>
    </source>
</evidence>
<gene>
    <name evidence="7" type="primary">sbcD</name>
    <name evidence="10" type="ORF">KU74_04520</name>
</gene>
<keyword evidence="7" id="KW-0255">Endonuclease</keyword>
<keyword evidence="5 7" id="KW-0378">Hydrolase</keyword>
<dbReference type="EMBL" id="JQOD01000001">
    <property type="protein sequence ID" value="KGA35743.1"/>
    <property type="molecule type" value="Genomic_DNA"/>
</dbReference>
<dbReference type="InterPro" id="IPR004593">
    <property type="entry name" value="SbcD"/>
</dbReference>
<dbReference type="NCBIfam" id="NF008206">
    <property type="entry name" value="PRK10966.1"/>
    <property type="match status" value="1"/>
</dbReference>
<evidence type="ECO:0000256" key="6">
    <source>
        <dbReference type="ARBA" id="ARBA00022839"/>
    </source>
</evidence>
<dbReference type="SUPFAM" id="SSF56300">
    <property type="entry name" value="Metallo-dependent phosphatases"/>
    <property type="match status" value="1"/>
</dbReference>
<dbReference type="STRING" id="180957.B5S52_16480"/>
<dbReference type="NCBIfam" id="TIGR00619">
    <property type="entry name" value="sbcd"/>
    <property type="match status" value="1"/>
</dbReference>
<dbReference type="AlphaFoldDB" id="A0A0M2F419"/>
<dbReference type="Gene3D" id="3.30.160.720">
    <property type="match status" value="1"/>
</dbReference>
<keyword evidence="7" id="KW-0235">DNA replication</keyword>
<evidence type="ECO:0000259" key="9">
    <source>
        <dbReference type="Pfam" id="PF12320"/>
    </source>
</evidence>
<reference evidence="10 11" key="1">
    <citation type="submission" date="2014-08" db="EMBL/GenBank/DDBJ databases">
        <title>Genome sequences of NCPPB Pectobacterium isolates.</title>
        <authorList>
            <person name="Glover R.H."/>
            <person name="Sapp M."/>
            <person name="Elphinstone J."/>
        </authorList>
    </citation>
    <scope>NUCLEOTIDE SEQUENCE [LARGE SCALE GENOMIC DNA]</scope>
    <source>
        <strain evidence="10 11">LMG 21372</strain>
    </source>
</reference>
<evidence type="ECO:0000256" key="5">
    <source>
        <dbReference type="ARBA" id="ARBA00022801"/>
    </source>
</evidence>
<dbReference type="InterPro" id="IPR004843">
    <property type="entry name" value="Calcineurin-like_PHP"/>
</dbReference>
<dbReference type="Proteomes" id="UP000029435">
    <property type="component" value="Unassembled WGS sequence"/>
</dbReference>
<dbReference type="InterPro" id="IPR029052">
    <property type="entry name" value="Metallo-depent_PP-like"/>
</dbReference>
<evidence type="ECO:0000256" key="2">
    <source>
        <dbReference type="ARBA" id="ARBA00011322"/>
    </source>
</evidence>
<sequence length="412" mass="46418">MRIIHTADWHLGQYFYTKSRAAEHQAFLNWLIVQVEHHQVDAIIVAGDIFDNGSPPSYAREMYYSFVVALQRTGCQLIVLGGNHDSVAMLNESRELLACLNTRVIACASDDPAQQVLVLENRQQQPGALLCAIPFLRPRDVLTSKAGQSGDEKQLALQEAITAHYQQCYQLACQKRDELGLPLPIIATGHLTTIGATASESVRDIYIGTLDAFPAQAFPPADYIALGHIHRPQRVTQSEHIRYSGSPIPLSFDELNSEKSVCLVSFAPDASPQTPPQIDILSIPMTQPMQLIKGSLSDIEQQLATFKNYQGDKPVWLDIEINTQDYLSDMQKRIQAMTENLPVEVLLLRRTREQRLQAITRQDKETLNELSVHDVFERRLATETDMEDSRQQRVRTLFNQVIDELDNSETAK</sequence>